<gene>
    <name evidence="2" type="ORF">EIP91_000494</name>
</gene>
<dbReference type="InterPro" id="IPR027974">
    <property type="entry name" value="DUF4470"/>
</dbReference>
<accession>A0A4R0RSX7</accession>
<name>A0A4R0RSX7_9APHY</name>
<dbReference type="OrthoDB" id="2791063at2759"/>
<dbReference type="STRING" id="92696.A0A4R0RSX7"/>
<dbReference type="EMBL" id="RWJN01000011">
    <property type="protein sequence ID" value="TCD70996.1"/>
    <property type="molecule type" value="Genomic_DNA"/>
</dbReference>
<protein>
    <recommendedName>
        <fullName evidence="1">DUF4470 domain-containing protein</fullName>
    </recommendedName>
</protein>
<dbReference type="Pfam" id="PF14737">
    <property type="entry name" value="DUF4470"/>
    <property type="match status" value="1"/>
</dbReference>
<comment type="caution">
    <text evidence="2">The sequence shown here is derived from an EMBL/GenBank/DDBJ whole genome shotgun (WGS) entry which is preliminary data.</text>
</comment>
<proteinExistence type="predicted"/>
<organism evidence="2 3">
    <name type="scientific">Steccherinum ochraceum</name>
    <dbReference type="NCBI Taxonomy" id="92696"/>
    <lineage>
        <taxon>Eukaryota</taxon>
        <taxon>Fungi</taxon>
        <taxon>Dikarya</taxon>
        <taxon>Basidiomycota</taxon>
        <taxon>Agaricomycotina</taxon>
        <taxon>Agaricomycetes</taxon>
        <taxon>Polyporales</taxon>
        <taxon>Steccherinaceae</taxon>
        <taxon>Steccherinum</taxon>
    </lineage>
</organism>
<keyword evidence="3" id="KW-1185">Reference proteome</keyword>
<reference evidence="2 3" key="1">
    <citation type="submission" date="2018-11" db="EMBL/GenBank/DDBJ databases">
        <title>Genome assembly of Steccherinum ochraceum LE-BIN_3174, the white-rot fungus of the Steccherinaceae family (The Residual Polyporoid clade, Polyporales, Basidiomycota).</title>
        <authorList>
            <person name="Fedorova T.V."/>
            <person name="Glazunova O.A."/>
            <person name="Landesman E.O."/>
            <person name="Moiseenko K.V."/>
            <person name="Psurtseva N.V."/>
            <person name="Savinova O.S."/>
            <person name="Shakhova N.V."/>
            <person name="Tyazhelova T.V."/>
            <person name="Vasina D.V."/>
        </authorList>
    </citation>
    <scope>NUCLEOTIDE SEQUENCE [LARGE SCALE GENOMIC DNA]</scope>
    <source>
        <strain evidence="2 3">LE-BIN_3174</strain>
    </source>
</reference>
<evidence type="ECO:0000313" key="3">
    <source>
        <dbReference type="Proteomes" id="UP000292702"/>
    </source>
</evidence>
<evidence type="ECO:0000313" key="2">
    <source>
        <dbReference type="EMBL" id="TCD70996.1"/>
    </source>
</evidence>
<evidence type="ECO:0000259" key="1">
    <source>
        <dbReference type="Pfam" id="PF14737"/>
    </source>
</evidence>
<sequence length="507" mass="57808">MEDSPPQPHLPDSGNHYLWSHIPAYDLLNVRYNERSLNEDINLCLPGDLCNVVLTVNKLPKEFRHKLTIIINDRDPYVAIRHVVLLAILSSDLDAVDAANMALHTWFSAFVPETYPMVAWEMISSFFVDDPRLTTAHPGINMRLNKNASLACELSREARQLMGEALCADISLDEANKQRDKALFDPRRVDVTESAYCCLEPSHRVAHRDFRRHGIVLPFGAAKNEFKKPNPFLFSTKGEWLQEDLVTPLQSWDLVDVVAVGHRYGIAREDLFGCLYFYVQDQLTSFIERLRRFNISFHLFDLEACELARRISSGSMANIGIPPSIRFDRIDVSNTMDFTYVGIARTLEAWGPLLSSSRFATVIGYFKHWITIQLDGGIDGADTLTKARITMTMMKDGKFPTPDRSGHPKHSLMPGLEAAYYHLTTTYYNNYPPFRKYIESHGMPQALEKEKLKMKSKHTIMPPRFGVPLDSSPNALPVFADDETWYLQALTGQTVIWCERFVEIVKS</sequence>
<feature type="domain" description="DUF4470" evidence="1">
    <location>
        <begin position="18"/>
        <end position="111"/>
    </location>
</feature>
<dbReference type="AlphaFoldDB" id="A0A4R0RSX7"/>
<dbReference type="Proteomes" id="UP000292702">
    <property type="component" value="Unassembled WGS sequence"/>
</dbReference>